<gene>
    <name evidence="13" type="primary">TorASL</name>
    <name evidence="13" type="ORF">TorRG33x02_086090</name>
</gene>
<dbReference type="OrthoDB" id="406045at2759"/>
<dbReference type="STRING" id="63057.A0A2P5FCF3"/>
<dbReference type="InterPro" id="IPR020557">
    <property type="entry name" value="Fumarate_lyase_CS"/>
</dbReference>
<dbReference type="InterPro" id="IPR047136">
    <property type="entry name" value="PurB_bact"/>
</dbReference>
<keyword evidence="14" id="KW-1185">Reference proteome</keyword>
<dbReference type="NCBIfam" id="TIGR00928">
    <property type="entry name" value="purB"/>
    <property type="match status" value="1"/>
</dbReference>
<dbReference type="PRINTS" id="PR00149">
    <property type="entry name" value="FUMRATELYASE"/>
</dbReference>
<dbReference type="FunCoup" id="A0A2P5FCF3">
    <property type="interactions" value="1048"/>
</dbReference>
<dbReference type="FunFam" id="1.10.275.10:FF:000003">
    <property type="entry name" value="Adenylosuccinate lyase"/>
    <property type="match status" value="1"/>
</dbReference>
<evidence type="ECO:0000256" key="6">
    <source>
        <dbReference type="ARBA" id="ARBA00022755"/>
    </source>
</evidence>
<evidence type="ECO:0000256" key="3">
    <source>
        <dbReference type="ARBA" id="ARBA00008273"/>
    </source>
</evidence>
<dbReference type="InterPro" id="IPR008948">
    <property type="entry name" value="L-Aspartase-like"/>
</dbReference>
<sequence length="533" mass="60150">MELLALNSKHSPLPTNLHSQRPNERPPTFFLSLTRRSRRMPSSSTLRATLKEFDIATEKTVKKMSRDLEYSTLTALSPLDGRYWGKVKDLAPFMSEYALIYYRVLVEVQWLIKLSQIPGIEEVPSFSDDAQSFLEGIVYGFTVDDALEIKKIERVTNHDVKAVEYFLKQKCQSHSEIVKVLEFFHFACTSEDINNLAHALMLKEALENSIFPVIDCLIEAIVKITKDNAHVPMLSRTHGQPASPTTLGKEMAIFAVRLSRERRDISQVEIMGKFAGAVGNYNAHLVAYPGINWPQIAEEFVTSLGLSFNPYVSQIETHDYMAKLFHAIYRFNNVLIDFDRDVWGYISWGYFKQITKAGEIGSSTMPHKVNPIDFENSEGNLGVANGTLSHLSTKLPISRFQRDLTDSTVLRNMGVGLGHSLLAYKSTLQGIGKLQVNEARLSDDLDNCWEVLAEPIQTVMRRHGVPEPYEKLKELTRGRAVTKESIRAFIEGLKLPKEAKTELLKLTPHSYVGAAVDLARTTEEAVKLVNVRC</sequence>
<dbReference type="Proteomes" id="UP000237000">
    <property type="component" value="Unassembled WGS sequence"/>
</dbReference>
<evidence type="ECO:0000256" key="8">
    <source>
        <dbReference type="ARBA" id="ARBA00030717"/>
    </source>
</evidence>
<feature type="domain" description="Fumarate lyase N-terminal" evidence="11">
    <location>
        <begin position="119"/>
        <end position="382"/>
    </location>
</feature>
<evidence type="ECO:0000256" key="4">
    <source>
        <dbReference type="ARBA" id="ARBA00012339"/>
    </source>
</evidence>
<evidence type="ECO:0000313" key="14">
    <source>
        <dbReference type="Proteomes" id="UP000237000"/>
    </source>
</evidence>
<feature type="region of interest" description="Disordered" evidence="10">
    <location>
        <begin position="1"/>
        <end position="25"/>
    </location>
</feature>
<dbReference type="UniPathway" id="UPA00075">
    <property type="reaction ID" value="UER00336"/>
</dbReference>
<name>A0A2P5FCF3_TREOI</name>
<evidence type="ECO:0000313" key="13">
    <source>
        <dbReference type="EMBL" id="PON95463.1"/>
    </source>
</evidence>
<comment type="pathway">
    <text evidence="2 9">Purine metabolism; AMP biosynthesis via de novo pathway; AMP from IMP: step 2/2.</text>
</comment>
<dbReference type="FunFam" id="1.20.200.10:FF:000004">
    <property type="entry name" value="Adenylosuccinate lyase"/>
    <property type="match status" value="1"/>
</dbReference>
<keyword evidence="7 9" id="KW-0456">Lyase</keyword>
<accession>A0A2P5FCF3</accession>
<comment type="similarity">
    <text evidence="3 9">Belongs to the lyase 1 family. Adenylosuccinate lyase subfamily.</text>
</comment>
<dbReference type="GO" id="GO:0070626">
    <property type="term" value="F:(S)-2-(5-amino-1-(5-phospho-D-ribosyl)imidazole-4-carboxamido) succinate lyase (fumarate-forming) activity"/>
    <property type="evidence" value="ECO:0007669"/>
    <property type="project" value="RHEA"/>
</dbReference>
<dbReference type="InterPro" id="IPR022761">
    <property type="entry name" value="Fumarate_lyase_N"/>
</dbReference>
<feature type="compositionally biased region" description="Polar residues" evidence="10">
    <location>
        <begin position="8"/>
        <end position="20"/>
    </location>
</feature>
<comment type="catalytic activity">
    <reaction evidence="9">
        <text>N(6)-(1,2-dicarboxyethyl)-AMP = fumarate + AMP</text>
        <dbReference type="Rhea" id="RHEA:16853"/>
        <dbReference type="ChEBI" id="CHEBI:29806"/>
        <dbReference type="ChEBI" id="CHEBI:57567"/>
        <dbReference type="ChEBI" id="CHEBI:456215"/>
        <dbReference type="EC" id="4.3.2.2"/>
    </reaction>
</comment>
<dbReference type="UniPathway" id="UPA00074">
    <property type="reaction ID" value="UER00132"/>
</dbReference>
<evidence type="ECO:0000256" key="9">
    <source>
        <dbReference type="RuleBase" id="RU361172"/>
    </source>
</evidence>
<dbReference type="EC" id="4.3.2.2" evidence="4 9"/>
<dbReference type="Gene3D" id="1.20.200.10">
    <property type="entry name" value="Fumarase/aspartase (Central domain)"/>
    <property type="match status" value="1"/>
</dbReference>
<dbReference type="GO" id="GO:0044208">
    <property type="term" value="P:'de novo' AMP biosynthetic process"/>
    <property type="evidence" value="ECO:0007669"/>
    <property type="project" value="UniProtKB-UniPathway"/>
</dbReference>
<dbReference type="PANTHER" id="PTHR43411">
    <property type="entry name" value="ADENYLOSUCCINATE LYASE"/>
    <property type="match status" value="1"/>
</dbReference>
<evidence type="ECO:0000256" key="1">
    <source>
        <dbReference type="ARBA" id="ARBA00004706"/>
    </source>
</evidence>
<dbReference type="InterPro" id="IPR024083">
    <property type="entry name" value="Fumarase/histidase_N"/>
</dbReference>
<comment type="pathway">
    <text evidence="1 9">Purine metabolism; IMP biosynthesis via de novo pathway; 5-amino-1-(5-phospho-D-ribosyl)imidazole-4-carboxamide from 5-amino-1-(5-phospho-D-ribosyl)imidazole-4-carboxylate: step 2/2.</text>
</comment>
<dbReference type="InterPro" id="IPR013539">
    <property type="entry name" value="PurB_C"/>
</dbReference>
<dbReference type="EMBL" id="JXTC01000044">
    <property type="protein sequence ID" value="PON95463.1"/>
    <property type="molecule type" value="Genomic_DNA"/>
</dbReference>
<protein>
    <recommendedName>
        <fullName evidence="5 9">Adenylosuccinate lyase</fullName>
        <shortName evidence="9">ASL</shortName>
        <ecNumber evidence="4 9">4.3.2.2</ecNumber>
    </recommendedName>
    <alternativeName>
        <fullName evidence="8 9">Adenylosuccinase</fullName>
    </alternativeName>
</protein>
<dbReference type="PROSITE" id="PS00163">
    <property type="entry name" value="FUMARATE_LYASES"/>
    <property type="match status" value="1"/>
</dbReference>
<dbReference type="GO" id="GO:0006189">
    <property type="term" value="P:'de novo' IMP biosynthetic process"/>
    <property type="evidence" value="ECO:0007669"/>
    <property type="project" value="UniProtKB-UniPathway"/>
</dbReference>
<evidence type="ECO:0000256" key="7">
    <source>
        <dbReference type="ARBA" id="ARBA00023239"/>
    </source>
</evidence>
<dbReference type="CDD" id="cd01598">
    <property type="entry name" value="PurB"/>
    <property type="match status" value="1"/>
</dbReference>
<dbReference type="InterPro" id="IPR000362">
    <property type="entry name" value="Fumarate_lyase_fam"/>
</dbReference>
<dbReference type="SUPFAM" id="SSF48557">
    <property type="entry name" value="L-aspartase-like"/>
    <property type="match status" value="1"/>
</dbReference>
<dbReference type="InParanoid" id="A0A2P5FCF3"/>
<organism evidence="13 14">
    <name type="scientific">Trema orientale</name>
    <name type="common">Charcoal tree</name>
    <name type="synonym">Celtis orientalis</name>
    <dbReference type="NCBI Taxonomy" id="63057"/>
    <lineage>
        <taxon>Eukaryota</taxon>
        <taxon>Viridiplantae</taxon>
        <taxon>Streptophyta</taxon>
        <taxon>Embryophyta</taxon>
        <taxon>Tracheophyta</taxon>
        <taxon>Spermatophyta</taxon>
        <taxon>Magnoliopsida</taxon>
        <taxon>eudicotyledons</taxon>
        <taxon>Gunneridae</taxon>
        <taxon>Pentapetalae</taxon>
        <taxon>rosids</taxon>
        <taxon>fabids</taxon>
        <taxon>Rosales</taxon>
        <taxon>Cannabaceae</taxon>
        <taxon>Trema</taxon>
    </lineage>
</organism>
<dbReference type="AlphaFoldDB" id="A0A2P5FCF3"/>
<proteinExistence type="inferred from homology"/>
<feature type="domain" description="Adenylosuccinate lyase PurB C-terminal" evidence="12">
    <location>
        <begin position="398"/>
        <end position="512"/>
    </location>
</feature>
<evidence type="ECO:0000256" key="5">
    <source>
        <dbReference type="ARBA" id="ARBA00017058"/>
    </source>
</evidence>
<dbReference type="Gene3D" id="1.10.275.10">
    <property type="entry name" value="Fumarase/aspartase (N-terminal domain)"/>
    <property type="match status" value="1"/>
</dbReference>
<evidence type="ECO:0000259" key="12">
    <source>
        <dbReference type="Pfam" id="PF08328"/>
    </source>
</evidence>
<reference evidence="14" key="1">
    <citation type="submission" date="2016-06" db="EMBL/GenBank/DDBJ databases">
        <title>Parallel loss of symbiosis genes in relatives of nitrogen-fixing non-legume Parasponia.</title>
        <authorList>
            <person name="Van Velzen R."/>
            <person name="Holmer R."/>
            <person name="Bu F."/>
            <person name="Rutten L."/>
            <person name="Van Zeijl A."/>
            <person name="Liu W."/>
            <person name="Santuari L."/>
            <person name="Cao Q."/>
            <person name="Sharma T."/>
            <person name="Shen D."/>
            <person name="Roswanjaya Y."/>
            <person name="Wardhani T."/>
            <person name="Kalhor M.S."/>
            <person name="Jansen J."/>
            <person name="Van den Hoogen J."/>
            <person name="Gungor B."/>
            <person name="Hartog M."/>
            <person name="Hontelez J."/>
            <person name="Verver J."/>
            <person name="Yang W.-C."/>
            <person name="Schijlen E."/>
            <person name="Repin R."/>
            <person name="Schilthuizen M."/>
            <person name="Schranz E."/>
            <person name="Heidstra R."/>
            <person name="Miyata K."/>
            <person name="Fedorova E."/>
            <person name="Kohlen W."/>
            <person name="Bisseling T."/>
            <person name="Smit S."/>
            <person name="Geurts R."/>
        </authorList>
    </citation>
    <scope>NUCLEOTIDE SEQUENCE [LARGE SCALE GENOMIC DNA]</scope>
    <source>
        <strain evidence="14">cv. RG33-2</strain>
    </source>
</reference>
<evidence type="ECO:0000256" key="2">
    <source>
        <dbReference type="ARBA" id="ARBA00004734"/>
    </source>
</evidence>
<dbReference type="Gene3D" id="1.10.40.30">
    <property type="entry name" value="Fumarase/aspartase (C-terminal domain)"/>
    <property type="match status" value="1"/>
</dbReference>
<dbReference type="GO" id="GO:0004018">
    <property type="term" value="F:N6-(1,2-dicarboxyethyl)AMP AMP-lyase (fumarate-forming) activity"/>
    <property type="evidence" value="ECO:0007669"/>
    <property type="project" value="InterPro"/>
</dbReference>
<evidence type="ECO:0000256" key="10">
    <source>
        <dbReference type="SAM" id="MobiDB-lite"/>
    </source>
</evidence>
<dbReference type="PANTHER" id="PTHR43411:SF1">
    <property type="entry name" value="ADENYLOSUCCINATE LYASE"/>
    <property type="match status" value="1"/>
</dbReference>
<dbReference type="Pfam" id="PF08328">
    <property type="entry name" value="ASL_C"/>
    <property type="match status" value="1"/>
</dbReference>
<comment type="catalytic activity">
    <reaction evidence="9">
        <text>(2S)-2-[5-amino-1-(5-phospho-beta-D-ribosyl)imidazole-4-carboxamido]succinate = 5-amino-1-(5-phospho-beta-D-ribosyl)imidazole-4-carboxamide + fumarate</text>
        <dbReference type="Rhea" id="RHEA:23920"/>
        <dbReference type="ChEBI" id="CHEBI:29806"/>
        <dbReference type="ChEBI" id="CHEBI:58443"/>
        <dbReference type="ChEBI" id="CHEBI:58475"/>
        <dbReference type="EC" id="4.3.2.2"/>
    </reaction>
</comment>
<comment type="caution">
    <text evidence="13">The sequence shown here is derived from an EMBL/GenBank/DDBJ whole genome shotgun (WGS) entry which is preliminary data.</text>
</comment>
<dbReference type="InterPro" id="IPR004769">
    <property type="entry name" value="Pur_lyase"/>
</dbReference>
<evidence type="ECO:0000259" key="11">
    <source>
        <dbReference type="Pfam" id="PF00206"/>
    </source>
</evidence>
<dbReference type="Pfam" id="PF00206">
    <property type="entry name" value="Lyase_1"/>
    <property type="match status" value="1"/>
</dbReference>
<keyword evidence="6 9" id="KW-0658">Purine biosynthesis</keyword>
<dbReference type="NCBIfam" id="NF006764">
    <property type="entry name" value="PRK09285.1"/>
    <property type="match status" value="1"/>
</dbReference>